<dbReference type="GO" id="GO:0000329">
    <property type="term" value="C:fungal-type vacuole membrane"/>
    <property type="evidence" value="ECO:0007669"/>
    <property type="project" value="InterPro"/>
</dbReference>
<feature type="transmembrane region" description="Helical" evidence="2">
    <location>
        <begin position="86"/>
        <end position="111"/>
    </location>
</feature>
<dbReference type="InterPro" id="IPR022185">
    <property type="entry name" value="DUF3712"/>
</dbReference>
<reference evidence="3 4" key="1">
    <citation type="journal article" date="2015" name="Genome Announc.">
        <title>Draft Genome Sequence and Gene Annotation of the Entomopathogenic Fungus Verticillium hemipterigenum.</title>
        <authorList>
            <person name="Horn F."/>
            <person name="Habel A."/>
            <person name="Scharf D.H."/>
            <person name="Dworschak J."/>
            <person name="Brakhage A.A."/>
            <person name="Guthke R."/>
            <person name="Hertweck C."/>
            <person name="Linde J."/>
        </authorList>
    </citation>
    <scope>NUCLEOTIDE SEQUENCE [LARGE SCALE GENOMIC DNA]</scope>
</reference>
<keyword evidence="2" id="KW-0472">Membrane</keyword>
<name>A0A0A1STF8_9HYPO</name>
<evidence type="ECO:0000256" key="1">
    <source>
        <dbReference type="SAM" id="MobiDB-lite"/>
    </source>
</evidence>
<dbReference type="AlphaFoldDB" id="A0A0A1STF8"/>
<dbReference type="InterPro" id="IPR046368">
    <property type="entry name" value="Tag1"/>
</dbReference>
<dbReference type="STRING" id="1531966.A0A0A1STF8"/>
<dbReference type="PANTHER" id="PTHR35895:SF2">
    <property type="match status" value="1"/>
</dbReference>
<keyword evidence="2" id="KW-0812">Transmembrane</keyword>
<proteinExistence type="predicted"/>
<feature type="region of interest" description="Disordered" evidence="1">
    <location>
        <begin position="1"/>
        <end position="72"/>
    </location>
</feature>
<organism evidence="3 4">
    <name type="scientific">[Torrubiella] hemipterigena</name>
    <dbReference type="NCBI Taxonomy" id="1531966"/>
    <lineage>
        <taxon>Eukaryota</taxon>
        <taxon>Fungi</taxon>
        <taxon>Dikarya</taxon>
        <taxon>Ascomycota</taxon>
        <taxon>Pezizomycotina</taxon>
        <taxon>Sordariomycetes</taxon>
        <taxon>Hypocreomycetidae</taxon>
        <taxon>Hypocreales</taxon>
        <taxon>Clavicipitaceae</taxon>
        <taxon>Clavicipitaceae incertae sedis</taxon>
        <taxon>'Torrubiella' clade</taxon>
    </lineage>
</organism>
<sequence length="440" mass="47427">MEAIYSHTSKPVEVNMAPKQPKPNSKNLNTTGSPDSSLEEDGASIHHEETVGSNAKPLSDNGSTETQQPPWSWKRVNQHLRRRWKIYILVVIAFLAILLPLLFTIILSAIVQQFVDNRVVLLEHAFVQLQGPDTIGLDANATFTAPLPVRLGDLPLRLNGLHEMGSQPSFIKFNVPGFHVSPSTRAQVVGSQLNISNEADLVDWALRFVRNETVPISVQSDDRLSIFLSSLKYSPQLNTTIDVKGLSTLDEITIPTLKLLIPAVDGKNINGAISLNNTSSLSVNVGDIMLNLLVSGVKVGVIYLRDVKLVPGVNTLPITGALDIGTVLANIGNILGGQTDLLSAGRIVVNLTGNTTTVNGQHVRFVDTLLRARPLSVKVTLETLINTVLATAVDIGSGGNMRGAVQITASSLLGAVSDMVSNKTLIDQMLGNWNKQSTRE</sequence>
<evidence type="ECO:0000313" key="3">
    <source>
        <dbReference type="EMBL" id="CEJ81456.1"/>
    </source>
</evidence>
<keyword evidence="4" id="KW-1185">Reference proteome</keyword>
<evidence type="ECO:0000256" key="2">
    <source>
        <dbReference type="SAM" id="Phobius"/>
    </source>
</evidence>
<evidence type="ECO:0000313" key="4">
    <source>
        <dbReference type="Proteomes" id="UP000039046"/>
    </source>
</evidence>
<dbReference type="Pfam" id="PF12505">
    <property type="entry name" value="DUF3712"/>
    <property type="match status" value="1"/>
</dbReference>
<feature type="compositionally biased region" description="Polar residues" evidence="1">
    <location>
        <begin position="22"/>
        <end position="36"/>
    </location>
</feature>
<dbReference type="PANTHER" id="PTHR35895">
    <property type="entry name" value="CHROMOSOME 16, WHOLE GENOME SHOTGUN SEQUENCE"/>
    <property type="match status" value="1"/>
</dbReference>
<feature type="compositionally biased region" description="Polar residues" evidence="1">
    <location>
        <begin position="60"/>
        <end position="70"/>
    </location>
</feature>
<gene>
    <name evidence="3" type="ORF">VHEMI01578</name>
</gene>
<evidence type="ECO:0008006" key="5">
    <source>
        <dbReference type="Google" id="ProtNLM"/>
    </source>
</evidence>
<dbReference type="OrthoDB" id="10039566at2759"/>
<protein>
    <recommendedName>
        <fullName evidence="5">Pre-rRNA processing protein</fullName>
    </recommendedName>
</protein>
<dbReference type="Proteomes" id="UP000039046">
    <property type="component" value="Unassembled WGS sequence"/>
</dbReference>
<dbReference type="HOGENOM" id="CLU_035244_2_0_1"/>
<accession>A0A0A1STF8</accession>
<keyword evidence="2" id="KW-1133">Transmembrane helix</keyword>
<dbReference type="EMBL" id="CDHN01000001">
    <property type="protein sequence ID" value="CEJ81456.1"/>
    <property type="molecule type" value="Genomic_DNA"/>
</dbReference>